<organism evidence="2 3">
    <name type="scientific">Cyclobacterium jeungdonense</name>
    <dbReference type="NCBI Taxonomy" id="708087"/>
    <lineage>
        <taxon>Bacteria</taxon>
        <taxon>Pseudomonadati</taxon>
        <taxon>Bacteroidota</taxon>
        <taxon>Cytophagia</taxon>
        <taxon>Cytophagales</taxon>
        <taxon>Cyclobacteriaceae</taxon>
        <taxon>Cyclobacterium</taxon>
    </lineage>
</organism>
<dbReference type="Gene3D" id="1.25.40.10">
    <property type="entry name" value="Tetratricopeptide repeat domain"/>
    <property type="match status" value="1"/>
</dbReference>
<evidence type="ECO:0008006" key="4">
    <source>
        <dbReference type="Google" id="ProtNLM"/>
    </source>
</evidence>
<comment type="caution">
    <text evidence="2">The sequence shown here is derived from an EMBL/GenBank/DDBJ whole genome shotgun (WGS) entry which is preliminary data.</text>
</comment>
<reference evidence="3" key="1">
    <citation type="journal article" date="2019" name="Int. J. Syst. Evol. Microbiol.">
        <title>The Global Catalogue of Microorganisms (GCM) 10K type strain sequencing project: providing services to taxonomists for standard genome sequencing and annotation.</title>
        <authorList>
            <consortium name="The Broad Institute Genomics Platform"/>
            <consortium name="The Broad Institute Genome Sequencing Center for Infectious Disease"/>
            <person name="Wu L."/>
            <person name="Ma J."/>
        </authorList>
    </citation>
    <scope>NUCLEOTIDE SEQUENCE [LARGE SCALE GENOMIC DNA]</scope>
    <source>
        <strain evidence="3">CECT 7706</strain>
    </source>
</reference>
<feature type="signal peptide" evidence="1">
    <location>
        <begin position="1"/>
        <end position="19"/>
    </location>
</feature>
<protein>
    <recommendedName>
        <fullName evidence="4">Tetratricopeptide repeat protein</fullName>
    </recommendedName>
</protein>
<dbReference type="SUPFAM" id="SSF48452">
    <property type="entry name" value="TPR-like"/>
    <property type="match status" value="1"/>
</dbReference>
<accession>A0ABT8CAL4</accession>
<name>A0ABT8CAL4_9BACT</name>
<keyword evidence="3" id="KW-1185">Reference proteome</keyword>
<evidence type="ECO:0000256" key="1">
    <source>
        <dbReference type="SAM" id="SignalP"/>
    </source>
</evidence>
<feature type="chain" id="PRO_5045251344" description="Tetratricopeptide repeat protein" evidence="1">
    <location>
        <begin position="20"/>
        <end position="296"/>
    </location>
</feature>
<proteinExistence type="predicted"/>
<dbReference type="RefSeq" id="WP_163385524.1">
    <property type="nucleotide sequence ID" value="NZ_JAUFQS010000013.1"/>
</dbReference>
<evidence type="ECO:0000313" key="2">
    <source>
        <dbReference type="EMBL" id="MDN3688848.1"/>
    </source>
</evidence>
<gene>
    <name evidence="2" type="ORF">QWZ15_13490</name>
</gene>
<dbReference type="Proteomes" id="UP001236663">
    <property type="component" value="Unassembled WGS sequence"/>
</dbReference>
<dbReference type="InterPro" id="IPR011990">
    <property type="entry name" value="TPR-like_helical_dom_sf"/>
</dbReference>
<keyword evidence="1" id="KW-0732">Signal</keyword>
<evidence type="ECO:0000313" key="3">
    <source>
        <dbReference type="Proteomes" id="UP001236663"/>
    </source>
</evidence>
<dbReference type="EMBL" id="JAUFQS010000013">
    <property type="protein sequence ID" value="MDN3688848.1"/>
    <property type="molecule type" value="Genomic_DNA"/>
</dbReference>
<sequence>MKYAVMFLLPLLFPGLKPASFHQVFRISTVLSPTALPSNQIVKDLDSQRDDPGQNPSPEPKAAFYKIACSDCEYFTQELEEMYHTNIDDIEILGYILEQLKTKGCLENDPTIKMIQARFDALKAGIVQEDDPEPFSADEVDRLVKEGNAHEAIRLLEVAIERETDSLRKGMHFLQIANIQYKELKDFPEARKNAYRATELASREGKTYLLLGDIYLSMSRNCGESWQERLAAVAAIEKYEHARNIDSTVVIEANRRILNLGGSLPLREDGFLRQVNPGDKVLVGCGINETITVRFQ</sequence>